<dbReference type="PANTHER" id="PTHR14742:SF0">
    <property type="entry name" value="RIBONUCLEASE P PROTEIN SUBUNIT P21"/>
    <property type="match status" value="1"/>
</dbReference>
<dbReference type="PANTHER" id="PTHR14742">
    <property type="entry name" value="RIBONUCLEASE P SUBUNIT P21"/>
    <property type="match status" value="1"/>
</dbReference>
<keyword evidence="1" id="KW-0819">tRNA processing</keyword>
<name>A0AAW0GQV7_9APHY</name>
<evidence type="ECO:0000256" key="2">
    <source>
        <dbReference type="ARBA" id="ARBA00022723"/>
    </source>
</evidence>
<dbReference type="AlphaFoldDB" id="A0AAW0GQV7"/>
<evidence type="ECO:0000256" key="4">
    <source>
        <dbReference type="ARBA" id="ARBA00038402"/>
    </source>
</evidence>
<dbReference type="Gene3D" id="6.20.50.20">
    <property type="match status" value="1"/>
</dbReference>
<feature type="compositionally biased region" description="Basic residues" evidence="5">
    <location>
        <begin position="61"/>
        <end position="75"/>
    </location>
</feature>
<keyword evidence="2" id="KW-0479">Metal-binding</keyword>
<evidence type="ECO:0000313" key="6">
    <source>
        <dbReference type="EMBL" id="KAK7692352.1"/>
    </source>
</evidence>
<dbReference type="InterPro" id="IPR007175">
    <property type="entry name" value="Rpr2/Snm1/Rpp21"/>
</dbReference>
<feature type="region of interest" description="Disordered" evidence="5">
    <location>
        <begin position="38"/>
        <end position="75"/>
    </location>
</feature>
<gene>
    <name evidence="6" type="ORF">QCA50_003977</name>
</gene>
<evidence type="ECO:0000256" key="1">
    <source>
        <dbReference type="ARBA" id="ARBA00022694"/>
    </source>
</evidence>
<dbReference type="GO" id="GO:0005655">
    <property type="term" value="C:nucleolar ribonuclease P complex"/>
    <property type="evidence" value="ECO:0007669"/>
    <property type="project" value="TreeGrafter"/>
</dbReference>
<comment type="caution">
    <text evidence="6">The sequence shown here is derived from an EMBL/GenBank/DDBJ whole genome shotgun (WGS) entry which is preliminary data.</text>
</comment>
<evidence type="ECO:0000256" key="5">
    <source>
        <dbReference type="SAM" id="MobiDB-lite"/>
    </source>
</evidence>
<evidence type="ECO:0008006" key="8">
    <source>
        <dbReference type="Google" id="ProtNLM"/>
    </source>
</evidence>
<dbReference type="GO" id="GO:0008033">
    <property type="term" value="P:tRNA processing"/>
    <property type="evidence" value="ECO:0007669"/>
    <property type="project" value="UniProtKB-KW"/>
</dbReference>
<organism evidence="6 7">
    <name type="scientific">Cerrena zonata</name>
    <dbReference type="NCBI Taxonomy" id="2478898"/>
    <lineage>
        <taxon>Eukaryota</taxon>
        <taxon>Fungi</taxon>
        <taxon>Dikarya</taxon>
        <taxon>Basidiomycota</taxon>
        <taxon>Agaricomycotina</taxon>
        <taxon>Agaricomycetes</taxon>
        <taxon>Polyporales</taxon>
        <taxon>Cerrenaceae</taxon>
        <taxon>Cerrena</taxon>
    </lineage>
</organism>
<dbReference type="GO" id="GO:0046872">
    <property type="term" value="F:metal ion binding"/>
    <property type="evidence" value="ECO:0007669"/>
    <property type="project" value="UniProtKB-KW"/>
</dbReference>
<dbReference type="EMBL" id="JASBNA010000004">
    <property type="protein sequence ID" value="KAK7692352.1"/>
    <property type="molecule type" value="Genomic_DNA"/>
</dbReference>
<protein>
    <recommendedName>
        <fullName evidence="8">Rpr2-domain-containing protein</fullName>
    </recommendedName>
</protein>
<keyword evidence="7" id="KW-1185">Reference proteome</keyword>
<dbReference type="Proteomes" id="UP001385951">
    <property type="component" value="Unassembled WGS sequence"/>
</dbReference>
<proteinExistence type="inferred from homology"/>
<evidence type="ECO:0000313" key="7">
    <source>
        <dbReference type="Proteomes" id="UP001385951"/>
    </source>
</evidence>
<accession>A0AAW0GQV7</accession>
<sequence>MAKKTKDDVPNPNNVTNREILQRMNFLYQASALLNHINAPSSSKQPEVSKPVVREKEQKTSKKATKQKARLTRRRPRTCEDLSKSYIQTMKAVGLKTNVRLCIHSTPLMLTTLIIDRSDPSVKRTLCKECNVVLIPGSTAHIRVNPSKAHGNAVIYTCLSCKHWRRIPAPPVLEPEELDNLIASISEPTESLGEDTMAIDVPQKKVLLPESISKLPRRKQRQARLAPLFERKVGHVVFRGNERLPDDH</sequence>
<keyword evidence="3" id="KW-0862">Zinc</keyword>
<dbReference type="Pfam" id="PF04032">
    <property type="entry name" value="Rpr2"/>
    <property type="match status" value="1"/>
</dbReference>
<comment type="similarity">
    <text evidence="4">Belongs to the eukaryotic/archaeal RNase P protein component 4 family.</text>
</comment>
<reference evidence="6 7" key="1">
    <citation type="submission" date="2022-09" db="EMBL/GenBank/DDBJ databases">
        <authorList>
            <person name="Palmer J.M."/>
        </authorList>
    </citation>
    <scope>NUCLEOTIDE SEQUENCE [LARGE SCALE GENOMIC DNA]</scope>
    <source>
        <strain evidence="6 7">DSM 7382</strain>
    </source>
</reference>
<evidence type="ECO:0000256" key="3">
    <source>
        <dbReference type="ARBA" id="ARBA00022833"/>
    </source>
</evidence>